<evidence type="ECO:0000256" key="2">
    <source>
        <dbReference type="ARBA" id="ARBA00022741"/>
    </source>
</evidence>
<dbReference type="Pfam" id="PF04265">
    <property type="entry name" value="TPK_B1_binding"/>
    <property type="match status" value="1"/>
</dbReference>
<dbReference type="RefSeq" id="WP_272162977.1">
    <property type="nucleotide sequence ID" value="NZ_CP116507.1"/>
</dbReference>
<dbReference type="SMART" id="SM00983">
    <property type="entry name" value="TPK_B1_binding"/>
    <property type="match status" value="1"/>
</dbReference>
<dbReference type="InterPro" id="IPR007371">
    <property type="entry name" value="TPK_catalytic"/>
</dbReference>
<dbReference type="GO" id="GO:0006772">
    <property type="term" value="P:thiamine metabolic process"/>
    <property type="evidence" value="ECO:0007669"/>
    <property type="project" value="UniProtKB-UniRule"/>
</dbReference>
<dbReference type="InterPro" id="IPR006282">
    <property type="entry name" value="Thi_PPkinase"/>
</dbReference>
<dbReference type="InterPro" id="IPR036759">
    <property type="entry name" value="TPK_catalytic_sf"/>
</dbReference>
<dbReference type="PANTHER" id="PTHR41299">
    <property type="entry name" value="THIAMINE PYROPHOSPHOKINASE"/>
    <property type="match status" value="1"/>
</dbReference>
<keyword evidence="1 7" id="KW-0808">Transferase</keyword>
<keyword evidence="2" id="KW-0547">Nucleotide-binding</keyword>
<evidence type="ECO:0000259" key="6">
    <source>
        <dbReference type="SMART" id="SM00983"/>
    </source>
</evidence>
<name>A0AAE9XCE9_9ENTE</name>
<proteinExistence type="predicted"/>
<dbReference type="CDD" id="cd07995">
    <property type="entry name" value="TPK"/>
    <property type="match status" value="1"/>
</dbReference>
<reference evidence="7" key="1">
    <citation type="submission" date="2023-01" db="EMBL/GenBank/DDBJ databases">
        <title>Oxazolidinone resistance genes in florfenicol resistant enterococci from beef cattle and veal calves at slaughter.</title>
        <authorList>
            <person name="Biggel M."/>
        </authorList>
    </citation>
    <scope>NUCLEOTIDE SEQUENCE</scope>
    <source>
        <strain evidence="7">K204-1</strain>
    </source>
</reference>
<dbReference type="Pfam" id="PF04263">
    <property type="entry name" value="TPK_catalytic"/>
    <property type="match status" value="1"/>
</dbReference>
<evidence type="ECO:0000256" key="5">
    <source>
        <dbReference type="NCBIfam" id="TIGR01378"/>
    </source>
</evidence>
<keyword evidence="3" id="KW-0418">Kinase</keyword>
<dbReference type="GO" id="GO:0005524">
    <property type="term" value="F:ATP binding"/>
    <property type="evidence" value="ECO:0007669"/>
    <property type="project" value="UniProtKB-KW"/>
</dbReference>
<gene>
    <name evidence="7" type="ORF">PML95_05190</name>
</gene>
<dbReference type="NCBIfam" id="TIGR01378">
    <property type="entry name" value="thi_PPkinase"/>
    <property type="match status" value="1"/>
</dbReference>
<dbReference type="EC" id="2.7.6.2" evidence="5"/>
<feature type="domain" description="Thiamin pyrophosphokinase thiamin-binding" evidence="6">
    <location>
        <begin position="145"/>
        <end position="209"/>
    </location>
</feature>
<dbReference type="InterPro" id="IPR007373">
    <property type="entry name" value="Thiamin_PyroPKinase_B1-bd"/>
</dbReference>
<dbReference type="InterPro" id="IPR053149">
    <property type="entry name" value="TPK"/>
</dbReference>
<protein>
    <recommendedName>
        <fullName evidence="5">Thiamine diphosphokinase</fullName>
        <ecNumber evidence="5">2.7.6.2</ecNumber>
    </recommendedName>
</protein>
<evidence type="ECO:0000256" key="4">
    <source>
        <dbReference type="ARBA" id="ARBA00022840"/>
    </source>
</evidence>
<sequence length="215" mass="24378">MTRIVIVGGAGSVNWPNLFAFKEETVTWIGVDRGTLHLLEKGIIPHVAVGDFDSLSAEEFQQVSQIVSDIRTAPPEKDETDTQLALTIALNEYPEQTITLVGMTGGRLDHFLANLWMPLEPRFRPFLERIEMRDAQNTITYFHPGRHVIEKEQDKKYLAFVCLTPVAKLTLEEVKYELEEYDVSYPMSFASNEFLSNKATFSFDTGIMAVIQSKD</sequence>
<accession>A0AAE9XCE9</accession>
<dbReference type="GO" id="GO:0030975">
    <property type="term" value="F:thiamine binding"/>
    <property type="evidence" value="ECO:0007669"/>
    <property type="project" value="InterPro"/>
</dbReference>
<dbReference type="Proteomes" id="UP001179600">
    <property type="component" value="Chromosome"/>
</dbReference>
<dbReference type="AlphaFoldDB" id="A0AAE9XCE9"/>
<evidence type="ECO:0000256" key="3">
    <source>
        <dbReference type="ARBA" id="ARBA00022777"/>
    </source>
</evidence>
<dbReference type="GO" id="GO:0004788">
    <property type="term" value="F:thiamine diphosphokinase activity"/>
    <property type="evidence" value="ECO:0007669"/>
    <property type="project" value="UniProtKB-UniRule"/>
</dbReference>
<evidence type="ECO:0000256" key="1">
    <source>
        <dbReference type="ARBA" id="ARBA00022679"/>
    </source>
</evidence>
<keyword evidence="4" id="KW-0067">ATP-binding</keyword>
<dbReference type="PANTHER" id="PTHR41299:SF1">
    <property type="entry name" value="THIAMINE PYROPHOSPHOKINASE"/>
    <property type="match status" value="1"/>
</dbReference>
<dbReference type="GO" id="GO:0009229">
    <property type="term" value="P:thiamine diphosphate biosynthetic process"/>
    <property type="evidence" value="ECO:0007669"/>
    <property type="project" value="InterPro"/>
</dbReference>
<evidence type="ECO:0000313" key="7">
    <source>
        <dbReference type="EMBL" id="WCG21804.1"/>
    </source>
</evidence>
<organism evidence="7 8">
    <name type="scientific">Vagococcus lutrae</name>
    <dbReference type="NCBI Taxonomy" id="81947"/>
    <lineage>
        <taxon>Bacteria</taxon>
        <taxon>Bacillati</taxon>
        <taxon>Bacillota</taxon>
        <taxon>Bacilli</taxon>
        <taxon>Lactobacillales</taxon>
        <taxon>Enterococcaceae</taxon>
        <taxon>Vagococcus</taxon>
    </lineage>
</organism>
<dbReference type="EMBL" id="CP116507">
    <property type="protein sequence ID" value="WCG21804.1"/>
    <property type="molecule type" value="Genomic_DNA"/>
</dbReference>
<dbReference type="Gene3D" id="3.40.50.10240">
    <property type="entry name" value="Thiamin pyrophosphokinase, catalytic domain"/>
    <property type="match status" value="1"/>
</dbReference>
<dbReference type="SUPFAM" id="SSF63999">
    <property type="entry name" value="Thiamin pyrophosphokinase, catalytic domain"/>
    <property type="match status" value="1"/>
</dbReference>
<evidence type="ECO:0000313" key="8">
    <source>
        <dbReference type="Proteomes" id="UP001179600"/>
    </source>
</evidence>
<dbReference type="GO" id="GO:0016301">
    <property type="term" value="F:kinase activity"/>
    <property type="evidence" value="ECO:0007669"/>
    <property type="project" value="UniProtKB-KW"/>
</dbReference>